<accession>A0A3M9M5P8</accession>
<dbReference type="EMBL" id="RJJQ01000014">
    <property type="protein sequence ID" value="RNI20836.1"/>
    <property type="molecule type" value="Genomic_DNA"/>
</dbReference>
<sequence>MYYSTGLTADERAELFFLVEAEYEQSAETVRFPPVLGLYTSMMVTLIYVRTNQTQAEIGEARGWSQSTISRAITALTPLLARALAMVIPTAEEVDLSQTVIIDGSLLPCWSWRDHPELYSGKHKTTGYNVQVACDLHGRVLWVSDPIDQCHVA</sequence>
<reference evidence="1 2" key="1">
    <citation type="submission" date="2018-11" db="EMBL/GenBank/DDBJ databases">
        <title>Draft genome of Simplicispira Flexivirga sp. BO-16.</title>
        <authorList>
            <person name="Im W.T."/>
        </authorList>
    </citation>
    <scope>NUCLEOTIDE SEQUENCE [LARGE SCALE GENOMIC DNA]</scope>
    <source>
        <strain evidence="1 2">BO-16</strain>
    </source>
</reference>
<evidence type="ECO:0000313" key="1">
    <source>
        <dbReference type="EMBL" id="RNI20836.1"/>
    </source>
</evidence>
<comment type="caution">
    <text evidence="1">The sequence shown here is derived from an EMBL/GenBank/DDBJ whole genome shotgun (WGS) entry which is preliminary data.</text>
</comment>
<evidence type="ECO:0008006" key="3">
    <source>
        <dbReference type="Google" id="ProtNLM"/>
    </source>
</evidence>
<keyword evidence="2" id="KW-1185">Reference proteome</keyword>
<proteinExistence type="predicted"/>
<dbReference type="Proteomes" id="UP000271678">
    <property type="component" value="Unassembled WGS sequence"/>
</dbReference>
<gene>
    <name evidence="1" type="ORF">EFY87_13055</name>
</gene>
<organism evidence="1 2">
    <name type="scientific">Flexivirga caeni</name>
    <dbReference type="NCBI Taxonomy" id="2294115"/>
    <lineage>
        <taxon>Bacteria</taxon>
        <taxon>Bacillati</taxon>
        <taxon>Actinomycetota</taxon>
        <taxon>Actinomycetes</taxon>
        <taxon>Micrococcales</taxon>
        <taxon>Dermacoccaceae</taxon>
        <taxon>Flexivirga</taxon>
    </lineage>
</organism>
<evidence type="ECO:0000313" key="2">
    <source>
        <dbReference type="Proteomes" id="UP000271678"/>
    </source>
</evidence>
<dbReference type="AlphaFoldDB" id="A0A3M9M5P8"/>
<name>A0A3M9M5P8_9MICO</name>
<protein>
    <recommendedName>
        <fullName evidence="3">Transposase family protein</fullName>
    </recommendedName>
</protein>